<dbReference type="PROSITE" id="PS51257">
    <property type="entry name" value="PROKAR_LIPOPROTEIN"/>
    <property type="match status" value="1"/>
</dbReference>
<comment type="caution">
    <text evidence="2">The sequence shown here is derived from an EMBL/GenBank/DDBJ whole genome shotgun (WGS) entry which is preliminary data.</text>
</comment>
<organism evidence="2 3">
    <name type="scientific">Microbispora corallina</name>
    <dbReference type="NCBI Taxonomy" id="83302"/>
    <lineage>
        <taxon>Bacteria</taxon>
        <taxon>Bacillati</taxon>
        <taxon>Actinomycetota</taxon>
        <taxon>Actinomycetes</taxon>
        <taxon>Streptosporangiales</taxon>
        <taxon>Streptosporangiaceae</taxon>
        <taxon>Microbispora</taxon>
    </lineage>
</organism>
<name>A0ABQ4FS24_9ACTN</name>
<sequence>MRMTGMRCAGSRLVRAAVAGGLLTATGACGAGLPTYASARATAQAVELRTLLSALDELPEGLSARVRSPWRPPFRPRGHDCRAVFDAVSGRPPREGLAGTTAATFEGAHVGELAGVGLAAYEGSEASGPFEELREAMDGCAAVERDTPAEADSLAAADLPMPPVGDESAARRLVGRVGGYPYEMQFVVLRAGHALVAVVHAGLTPPDARLTRALADVLAREVGTLEP</sequence>
<reference evidence="2 3" key="1">
    <citation type="submission" date="2021-01" db="EMBL/GenBank/DDBJ databases">
        <title>Whole genome shotgun sequence of Microbispora corallina NBRC 16416.</title>
        <authorList>
            <person name="Komaki H."/>
            <person name="Tamura T."/>
        </authorList>
    </citation>
    <scope>NUCLEOTIDE SEQUENCE [LARGE SCALE GENOMIC DNA]</scope>
    <source>
        <strain evidence="2 3">NBRC 16416</strain>
    </source>
</reference>
<gene>
    <name evidence="2" type="ORF">Mco01_06210</name>
</gene>
<proteinExistence type="predicted"/>
<evidence type="ECO:0000313" key="2">
    <source>
        <dbReference type="EMBL" id="GIH37621.1"/>
    </source>
</evidence>
<feature type="chain" id="PRO_5046731428" description="Sensor domain-containing protein" evidence="1">
    <location>
        <begin position="31"/>
        <end position="227"/>
    </location>
</feature>
<evidence type="ECO:0000313" key="3">
    <source>
        <dbReference type="Proteomes" id="UP000603904"/>
    </source>
</evidence>
<keyword evidence="1" id="KW-0732">Signal</keyword>
<protein>
    <recommendedName>
        <fullName evidence="4">Sensor domain-containing protein</fullName>
    </recommendedName>
</protein>
<dbReference type="EMBL" id="BOOC01000002">
    <property type="protein sequence ID" value="GIH37621.1"/>
    <property type="molecule type" value="Genomic_DNA"/>
</dbReference>
<feature type="signal peptide" evidence="1">
    <location>
        <begin position="1"/>
        <end position="30"/>
    </location>
</feature>
<evidence type="ECO:0008006" key="4">
    <source>
        <dbReference type="Google" id="ProtNLM"/>
    </source>
</evidence>
<dbReference type="Proteomes" id="UP000603904">
    <property type="component" value="Unassembled WGS sequence"/>
</dbReference>
<keyword evidence="3" id="KW-1185">Reference proteome</keyword>
<evidence type="ECO:0000256" key="1">
    <source>
        <dbReference type="SAM" id="SignalP"/>
    </source>
</evidence>
<accession>A0ABQ4FS24</accession>